<dbReference type="Proteomes" id="UP000735302">
    <property type="component" value="Unassembled WGS sequence"/>
</dbReference>
<feature type="chain" id="PRO_5043595868" evidence="1">
    <location>
        <begin position="24"/>
        <end position="132"/>
    </location>
</feature>
<keyword evidence="4" id="KW-1185">Reference proteome</keyword>
<dbReference type="SUPFAM" id="SSF74853">
    <property type="entry name" value="Lamin A/C globular tail domain"/>
    <property type="match status" value="1"/>
</dbReference>
<organism evidence="3 4">
    <name type="scientific">Plakobranchus ocellatus</name>
    <dbReference type="NCBI Taxonomy" id="259542"/>
    <lineage>
        <taxon>Eukaryota</taxon>
        <taxon>Metazoa</taxon>
        <taxon>Spiralia</taxon>
        <taxon>Lophotrochozoa</taxon>
        <taxon>Mollusca</taxon>
        <taxon>Gastropoda</taxon>
        <taxon>Heterobranchia</taxon>
        <taxon>Euthyneura</taxon>
        <taxon>Panpulmonata</taxon>
        <taxon>Sacoglossa</taxon>
        <taxon>Placobranchoidea</taxon>
        <taxon>Plakobranchidae</taxon>
        <taxon>Plakobranchus</taxon>
    </lineage>
</organism>
<evidence type="ECO:0000259" key="2">
    <source>
        <dbReference type="PROSITE" id="PS51841"/>
    </source>
</evidence>
<dbReference type="PROSITE" id="PS51841">
    <property type="entry name" value="LTD"/>
    <property type="match status" value="1"/>
</dbReference>
<comment type="caution">
    <text evidence="3">The sequence shown here is derived from an EMBL/GenBank/DDBJ whole genome shotgun (WGS) entry which is preliminary data.</text>
</comment>
<dbReference type="AlphaFoldDB" id="A0AAV3ZLZ0"/>
<feature type="signal peptide" evidence="1">
    <location>
        <begin position="1"/>
        <end position="23"/>
    </location>
</feature>
<accession>A0AAV3ZLZ0</accession>
<dbReference type="EMBL" id="BLXT01003032">
    <property type="protein sequence ID" value="GFO00146.1"/>
    <property type="molecule type" value="Genomic_DNA"/>
</dbReference>
<evidence type="ECO:0000256" key="1">
    <source>
        <dbReference type="SAM" id="SignalP"/>
    </source>
</evidence>
<name>A0AAV3ZLZ0_9GAST</name>
<dbReference type="InterPro" id="IPR036415">
    <property type="entry name" value="Lamin_tail_dom_sf"/>
</dbReference>
<feature type="domain" description="LTD" evidence="2">
    <location>
        <begin position="16"/>
        <end position="132"/>
    </location>
</feature>
<dbReference type="Gene3D" id="2.60.40.1260">
    <property type="entry name" value="Lamin Tail domain"/>
    <property type="match status" value="1"/>
</dbReference>
<proteinExistence type="predicted"/>
<reference evidence="3 4" key="1">
    <citation type="journal article" date="2021" name="Elife">
        <title>Chloroplast acquisition without the gene transfer in kleptoplastic sea slugs, Plakobranchus ocellatus.</title>
        <authorList>
            <person name="Maeda T."/>
            <person name="Takahashi S."/>
            <person name="Yoshida T."/>
            <person name="Shimamura S."/>
            <person name="Takaki Y."/>
            <person name="Nagai Y."/>
            <person name="Toyoda A."/>
            <person name="Suzuki Y."/>
            <person name="Arimoto A."/>
            <person name="Ishii H."/>
            <person name="Satoh N."/>
            <person name="Nishiyama T."/>
            <person name="Hasebe M."/>
            <person name="Maruyama T."/>
            <person name="Minagawa J."/>
            <person name="Obokata J."/>
            <person name="Shigenobu S."/>
        </authorList>
    </citation>
    <scope>NUCLEOTIDE SEQUENCE [LARGE SCALE GENOMIC DNA]</scope>
</reference>
<gene>
    <name evidence="3" type="ORF">PoB_002665100</name>
</gene>
<evidence type="ECO:0000313" key="4">
    <source>
        <dbReference type="Proteomes" id="UP000735302"/>
    </source>
</evidence>
<protein>
    <submittedName>
        <fullName evidence="3">Intermediate filament protein</fullName>
    </submittedName>
</protein>
<keyword evidence="1" id="KW-0732">Signal</keyword>
<evidence type="ECO:0000313" key="3">
    <source>
        <dbReference type="EMBL" id="GFO00146.1"/>
    </source>
</evidence>
<sequence length="132" mass="14084">MDTSAAFVTVLCILMCLESTGSSSKGPIGFSSIDHSGGKVVIENTSSGRHAKSQNIGGWHLVKIVNTLTTVDIVLKDFELNAGHSFTVWAKGAKDKATVDNEQISDIFSFGVGDGIWKVLDEEGNKHAFITV</sequence>
<dbReference type="InterPro" id="IPR001322">
    <property type="entry name" value="Lamin_tail_dom"/>
</dbReference>